<evidence type="ECO:0000256" key="3">
    <source>
        <dbReference type="ARBA" id="ARBA00022723"/>
    </source>
</evidence>
<evidence type="ECO:0000256" key="1">
    <source>
        <dbReference type="ARBA" id="ARBA00001947"/>
    </source>
</evidence>
<evidence type="ECO:0000313" key="9">
    <source>
        <dbReference type="EMBL" id="CAI8037152.1"/>
    </source>
</evidence>
<keyword evidence="7" id="KW-0812">Transmembrane</keyword>
<evidence type="ECO:0000256" key="7">
    <source>
        <dbReference type="SAM" id="Phobius"/>
    </source>
</evidence>
<feature type="region of interest" description="Disordered" evidence="6">
    <location>
        <begin position="94"/>
        <end position="149"/>
    </location>
</feature>
<dbReference type="InterPro" id="IPR032282">
    <property type="entry name" value="HAGH_C"/>
</dbReference>
<comment type="cofactor">
    <cofactor evidence="1">
        <name>Zn(2+)</name>
        <dbReference type="ChEBI" id="CHEBI:29105"/>
    </cofactor>
</comment>
<evidence type="ECO:0000256" key="5">
    <source>
        <dbReference type="ARBA" id="ARBA00022833"/>
    </source>
</evidence>
<keyword evidence="10" id="KW-1185">Reference proteome</keyword>
<dbReference type="EMBL" id="CASHTH010002911">
    <property type="protein sequence ID" value="CAI8037152.1"/>
    <property type="molecule type" value="Genomic_DNA"/>
</dbReference>
<protein>
    <submittedName>
        <fullName evidence="9">Probable hydrolase PNKD</fullName>
    </submittedName>
</protein>
<feature type="transmembrane region" description="Helical" evidence="7">
    <location>
        <begin position="318"/>
        <end position="337"/>
    </location>
</feature>
<dbReference type="CDD" id="cd07723">
    <property type="entry name" value="hydroxyacylglutathione_hydrolase_MBL-fold"/>
    <property type="match status" value="1"/>
</dbReference>
<name>A0AA35X470_GEOBA</name>
<dbReference type="AlphaFoldDB" id="A0AA35X470"/>
<dbReference type="InterPro" id="IPR035680">
    <property type="entry name" value="Clx_II_MBL"/>
</dbReference>
<dbReference type="GO" id="GO:0005739">
    <property type="term" value="C:mitochondrion"/>
    <property type="evidence" value="ECO:0007669"/>
    <property type="project" value="TreeGrafter"/>
</dbReference>
<dbReference type="Pfam" id="PF16123">
    <property type="entry name" value="HAGH_C"/>
    <property type="match status" value="1"/>
</dbReference>
<keyword evidence="7" id="KW-0472">Membrane</keyword>
<proteinExistence type="inferred from homology"/>
<comment type="similarity">
    <text evidence="2">Belongs to the metallo-beta-lactamase superfamily. Glyoxalase II family.</text>
</comment>
<evidence type="ECO:0000313" key="10">
    <source>
        <dbReference type="Proteomes" id="UP001174909"/>
    </source>
</evidence>
<keyword evidence="7" id="KW-1133">Transmembrane helix</keyword>
<gene>
    <name evidence="9" type="ORF">GBAR_LOCUS20783</name>
</gene>
<dbReference type="InterPro" id="IPR036866">
    <property type="entry name" value="RibonucZ/Hydroxyglut_hydro"/>
</dbReference>
<dbReference type="PANTHER" id="PTHR11935">
    <property type="entry name" value="BETA LACTAMASE DOMAIN"/>
    <property type="match status" value="1"/>
</dbReference>
<reference evidence="9" key="1">
    <citation type="submission" date="2023-03" db="EMBL/GenBank/DDBJ databases">
        <authorList>
            <person name="Steffen K."/>
            <person name="Cardenas P."/>
        </authorList>
    </citation>
    <scope>NUCLEOTIDE SEQUENCE</scope>
</reference>
<evidence type="ECO:0000256" key="4">
    <source>
        <dbReference type="ARBA" id="ARBA00022801"/>
    </source>
</evidence>
<keyword evidence="3" id="KW-0479">Metal-binding</keyword>
<dbReference type="SUPFAM" id="SSF56281">
    <property type="entry name" value="Metallo-hydrolase/oxidoreductase"/>
    <property type="match status" value="1"/>
</dbReference>
<keyword evidence="5" id="KW-0862">Zinc</keyword>
<dbReference type="Gene3D" id="3.60.15.10">
    <property type="entry name" value="Ribonuclease Z/Hydroxyacylglutathione hydrolase-like"/>
    <property type="match status" value="2"/>
</dbReference>
<dbReference type="SMART" id="SM00849">
    <property type="entry name" value="Lactamase_B"/>
    <property type="match status" value="1"/>
</dbReference>
<feature type="compositionally biased region" description="Basic and acidic residues" evidence="6">
    <location>
        <begin position="104"/>
        <end position="119"/>
    </location>
</feature>
<feature type="transmembrane region" description="Helical" evidence="7">
    <location>
        <begin position="294"/>
        <end position="312"/>
    </location>
</feature>
<evidence type="ECO:0000256" key="2">
    <source>
        <dbReference type="ARBA" id="ARBA00006759"/>
    </source>
</evidence>
<feature type="domain" description="Metallo-beta-lactamase" evidence="8">
    <location>
        <begin position="373"/>
        <end position="580"/>
    </location>
</feature>
<organism evidence="9 10">
    <name type="scientific">Geodia barretti</name>
    <name type="common">Barrett's horny sponge</name>
    <dbReference type="NCBI Taxonomy" id="519541"/>
    <lineage>
        <taxon>Eukaryota</taxon>
        <taxon>Metazoa</taxon>
        <taxon>Porifera</taxon>
        <taxon>Demospongiae</taxon>
        <taxon>Heteroscleromorpha</taxon>
        <taxon>Tetractinellida</taxon>
        <taxon>Astrophorina</taxon>
        <taxon>Geodiidae</taxon>
        <taxon>Geodia</taxon>
    </lineage>
</organism>
<dbReference type="GO" id="GO:0016787">
    <property type="term" value="F:hydrolase activity"/>
    <property type="evidence" value="ECO:0007669"/>
    <property type="project" value="UniProtKB-KW"/>
</dbReference>
<evidence type="ECO:0000259" key="8">
    <source>
        <dbReference type="SMART" id="SM00849"/>
    </source>
</evidence>
<sequence length="660" mass="75389">MFYYKLFHRPRYKERLDLKYTKRRAELGMPGRAKVDATGGKHGRLSHRIGPQRQNKLARLRQLEHRLLQHPLSLYPHLRDSIPPEVAEDVQSILEGKSQTQKNPKIDKFPRRNEMKEESGNEDEVHQDEEKKKEKKRKKNEEVKEQQKAVAAKKVISPAQEARVSHVTQNLVQWGRELVYDKPHTIKSRYGAWYLPIGLWKLQKANEPLHDPRNRPSESTEELARQDQELDLKVSQLHGAQAFRHYYSSHKPGSTLPSFLQCAVADSTSSQNFQARNAWLALCLVNSSASSSAAMYRWFLVGLVSCAGYMVFRRTKRFWIKLLFPVGYYLYTTRLGYRLHLRRLSRRRHTAHSITQPLTFSEFTVIPLPILGDNYCYVVVDDASKIAVAIDAADPEALKGCVREKKLMLRAILTTHRHCTYLDSVNRYPNVRDHSGGNEVLKQEFRDLVVYGGARDDRPGVTHPVQDGETITVNYYTTVSNVLLLARGDICRLAGLVSRSSGLQGTLKVASGNVRQCQVAQAMSGHVVYVLQSTPACVFTGDHLFVGGIGKMFECRPETMVSSIKKVTDLPHNSLLFPGHEYTWLNTKFINSLYEESSSSEDNIYIKNKLYWVSQQRERRIATIPAVLSEELRYSPFLRTEQASVKDVLGLLTLPARTES</sequence>
<evidence type="ECO:0000256" key="6">
    <source>
        <dbReference type="SAM" id="MobiDB-lite"/>
    </source>
</evidence>
<comment type="caution">
    <text evidence="9">The sequence shown here is derived from an EMBL/GenBank/DDBJ whole genome shotgun (WGS) entry which is preliminary data.</text>
</comment>
<keyword evidence="4 9" id="KW-0378">Hydrolase</keyword>
<dbReference type="PANTHER" id="PTHR11935:SF116">
    <property type="entry name" value="HYDROLASE PNKD-RELATED"/>
    <property type="match status" value="1"/>
</dbReference>
<dbReference type="GO" id="GO:0046872">
    <property type="term" value="F:metal ion binding"/>
    <property type="evidence" value="ECO:0007669"/>
    <property type="project" value="UniProtKB-KW"/>
</dbReference>
<accession>A0AA35X470</accession>
<dbReference type="InterPro" id="IPR001279">
    <property type="entry name" value="Metallo-B-lactamas"/>
</dbReference>
<dbReference type="Proteomes" id="UP001174909">
    <property type="component" value="Unassembled WGS sequence"/>
</dbReference>